<feature type="compositionally biased region" description="Basic and acidic residues" evidence="1">
    <location>
        <begin position="33"/>
        <end position="47"/>
    </location>
</feature>
<feature type="region of interest" description="Disordered" evidence="1">
    <location>
        <begin position="1"/>
        <end position="118"/>
    </location>
</feature>
<sequence>MSHIKKDSSTSQTLTTPASIVRPGATPEGPPGWEEKRVAQVEAHQAEEAGPACLAASQSDTRQGNGSNSNANGTEEKEGLAQKLKDQVHKVGEKLAFVPPKDGESKQDASTMPEVPIE</sequence>
<proteinExistence type="predicted"/>
<feature type="compositionally biased region" description="Basic and acidic residues" evidence="1">
    <location>
        <begin position="74"/>
        <end position="93"/>
    </location>
</feature>
<dbReference type="OrthoDB" id="3351992at2759"/>
<feature type="compositionally biased region" description="Polar residues" evidence="1">
    <location>
        <begin position="56"/>
        <end position="73"/>
    </location>
</feature>
<evidence type="ECO:0000256" key="1">
    <source>
        <dbReference type="SAM" id="MobiDB-lite"/>
    </source>
</evidence>
<reference evidence="2 3" key="1">
    <citation type="submission" date="2014-09" db="EMBL/GenBank/DDBJ databases">
        <authorList>
            <person name="Magalhaes I.L.F."/>
            <person name="Oliveira U."/>
            <person name="Santos F.R."/>
            <person name="Vidigal T.H.D.A."/>
            <person name="Brescovit A.D."/>
            <person name="Santos A.J."/>
        </authorList>
    </citation>
    <scope>NUCLEOTIDE SEQUENCE [LARGE SCALE GENOMIC DNA]</scope>
</reference>
<dbReference type="Proteomes" id="UP000054845">
    <property type="component" value="Unassembled WGS sequence"/>
</dbReference>
<evidence type="ECO:0000313" key="2">
    <source>
        <dbReference type="EMBL" id="CEH16384.1"/>
    </source>
</evidence>
<name>A0A0P1BJK7_9BASI</name>
<accession>A0A0P1BJK7</accession>
<dbReference type="AlphaFoldDB" id="A0A0P1BJK7"/>
<evidence type="ECO:0000313" key="3">
    <source>
        <dbReference type="Proteomes" id="UP000054845"/>
    </source>
</evidence>
<feature type="compositionally biased region" description="Polar residues" evidence="1">
    <location>
        <begin position="9"/>
        <end position="18"/>
    </location>
</feature>
<dbReference type="EMBL" id="CCYA01000278">
    <property type="protein sequence ID" value="CEH16384.1"/>
    <property type="molecule type" value="Genomic_DNA"/>
</dbReference>
<organism evidence="2 3">
    <name type="scientific">Ceraceosorus bombacis</name>
    <dbReference type="NCBI Taxonomy" id="401625"/>
    <lineage>
        <taxon>Eukaryota</taxon>
        <taxon>Fungi</taxon>
        <taxon>Dikarya</taxon>
        <taxon>Basidiomycota</taxon>
        <taxon>Ustilaginomycotina</taxon>
        <taxon>Exobasidiomycetes</taxon>
        <taxon>Ceraceosorales</taxon>
        <taxon>Ceraceosoraceae</taxon>
        <taxon>Ceraceosorus</taxon>
    </lineage>
</organism>
<protein>
    <submittedName>
        <fullName evidence="2">Uncharacterized protein</fullName>
    </submittedName>
</protein>
<keyword evidence="3" id="KW-1185">Reference proteome</keyword>